<protein>
    <submittedName>
        <fullName evidence="7">Reprolysin</fullName>
    </submittedName>
</protein>
<feature type="binding site" evidence="5">
    <location>
        <position position="360"/>
    </location>
    <ligand>
        <name>Zn(2+)</name>
        <dbReference type="ChEBI" id="CHEBI:29105"/>
        <note>catalytic</note>
    </ligand>
</feature>
<dbReference type="PROSITE" id="PS50215">
    <property type="entry name" value="ADAM_MEPRO"/>
    <property type="match status" value="1"/>
</dbReference>
<dbReference type="InterPro" id="IPR001590">
    <property type="entry name" value="Peptidase_M12B"/>
</dbReference>
<dbReference type="PANTHER" id="PTHR11905">
    <property type="entry name" value="ADAM A DISINTEGRIN AND METALLOPROTEASE DOMAIN"/>
    <property type="match status" value="1"/>
</dbReference>
<keyword evidence="3 5" id="KW-0862">Zinc</keyword>
<dbReference type="GO" id="GO:0006509">
    <property type="term" value="P:membrane protein ectodomain proteolysis"/>
    <property type="evidence" value="ECO:0007669"/>
    <property type="project" value="TreeGrafter"/>
</dbReference>
<name>A0A224YQI7_9ACAR</name>
<dbReference type="Gene3D" id="3.40.390.10">
    <property type="entry name" value="Collagenase (Catalytic Domain)"/>
    <property type="match status" value="1"/>
</dbReference>
<keyword evidence="1" id="KW-0645">Protease</keyword>
<dbReference type="AlphaFoldDB" id="A0A224YQI7"/>
<dbReference type="InterPro" id="IPR024079">
    <property type="entry name" value="MetalloPept_cat_dom_sf"/>
</dbReference>
<dbReference type="GO" id="GO:0046872">
    <property type="term" value="F:metal ion binding"/>
    <property type="evidence" value="ECO:0007669"/>
    <property type="project" value="UniProtKB-KW"/>
</dbReference>
<keyword evidence="5" id="KW-0479">Metal-binding</keyword>
<dbReference type="GO" id="GO:0004222">
    <property type="term" value="F:metalloendopeptidase activity"/>
    <property type="evidence" value="ECO:0007669"/>
    <property type="project" value="InterPro"/>
</dbReference>
<dbReference type="PANTHER" id="PTHR11905:SF159">
    <property type="entry name" value="ADAM METALLOPROTEASE"/>
    <property type="match status" value="1"/>
</dbReference>
<keyword evidence="2" id="KW-0378">Hydrolase</keyword>
<feature type="active site" evidence="5">
    <location>
        <position position="351"/>
    </location>
</feature>
<feature type="binding site" evidence="5">
    <location>
        <position position="354"/>
    </location>
    <ligand>
        <name>Zn(2+)</name>
        <dbReference type="ChEBI" id="CHEBI:29105"/>
        <note>catalytic</note>
    </ligand>
</feature>
<reference evidence="7" key="1">
    <citation type="journal article" date="2017" name="Parasit. Vectors">
        <title>Sialotranscriptomics of Rhipicephalus zambeziensis reveals intricate expression profiles of secretory proteins and suggests tight temporal transcriptional regulation during blood-feeding.</title>
        <authorList>
            <person name="de Castro M.H."/>
            <person name="de Klerk D."/>
            <person name="Pienaar R."/>
            <person name="Rees D.J.G."/>
            <person name="Mans B.J."/>
        </authorList>
    </citation>
    <scope>NUCLEOTIDE SEQUENCE</scope>
    <source>
        <tissue evidence="7">Salivary glands</tissue>
    </source>
</reference>
<evidence type="ECO:0000256" key="1">
    <source>
        <dbReference type="ARBA" id="ARBA00022670"/>
    </source>
</evidence>
<evidence type="ECO:0000256" key="5">
    <source>
        <dbReference type="PROSITE-ProRule" id="PRU00276"/>
    </source>
</evidence>
<keyword evidence="4" id="KW-0482">Metalloprotease</keyword>
<evidence type="ECO:0000256" key="4">
    <source>
        <dbReference type="ARBA" id="ARBA00023049"/>
    </source>
</evidence>
<dbReference type="Pfam" id="PF13688">
    <property type="entry name" value="Reprolysin_5"/>
    <property type="match status" value="1"/>
</dbReference>
<proteinExistence type="predicted"/>
<accession>A0A224YQI7</accession>
<feature type="domain" description="Peptidase M12B" evidence="6">
    <location>
        <begin position="190"/>
        <end position="414"/>
    </location>
</feature>
<evidence type="ECO:0000256" key="3">
    <source>
        <dbReference type="ARBA" id="ARBA00022833"/>
    </source>
</evidence>
<sequence>MKSDLCFPSRAKSWRLFDAACLYVFFCAFLDKYCSGFIVYPRLLESRDQGGQLILHIHDGLTLTLEKSSVLAKDLQFVSSSSTDSDTEILDGEELERNLYHNTAHKSSLIVDQVPGGDVRVRGILAHNLRIAPLGVSSRSAAEGEAHTVEEIPTTSEEGKGEVIESVDIQECDPKDFANRTVHTNHPDKFVVEVCVVTSPSYYYAFNSTEEFAEYIAALFNAVQLRYTDMENPKVFFQLNQLKVIPGEDILGNETCAEYNTDEDDENITVCGFDATNTLKRATEYLNVCVTAKCDINYVIMREDLTYMNNGTISTLVQGIAEIGGVCSNDNVALGEDVPKMFTGITTMAHEIGHLLGSDHDGCPNATNCSAEYGNLMSNIGTDMQNKSILSECSKDQISYLFRRLPDSCMYVNTTANYTNEFYPGEKMTEEKFCNLTHPDIPVVVAHPNYTLECHITCCWNETDDASLFEDDDEEDSSATETATESYDDGIYANYCQQYDRLDGMTCGENKTCYKGICGNYSWDDIRHKYHTNRTFKELQPPVESLYMK</sequence>
<evidence type="ECO:0000313" key="7">
    <source>
        <dbReference type="EMBL" id="MAA16122.1"/>
    </source>
</evidence>
<feature type="binding site" evidence="5">
    <location>
        <position position="350"/>
    </location>
    <ligand>
        <name>Zn(2+)</name>
        <dbReference type="ChEBI" id="CHEBI:29105"/>
        <note>catalytic</note>
    </ligand>
</feature>
<evidence type="ECO:0000256" key="2">
    <source>
        <dbReference type="ARBA" id="ARBA00022801"/>
    </source>
</evidence>
<organism evidence="7">
    <name type="scientific">Rhipicephalus zambeziensis</name>
    <dbReference type="NCBI Taxonomy" id="60191"/>
    <lineage>
        <taxon>Eukaryota</taxon>
        <taxon>Metazoa</taxon>
        <taxon>Ecdysozoa</taxon>
        <taxon>Arthropoda</taxon>
        <taxon>Chelicerata</taxon>
        <taxon>Arachnida</taxon>
        <taxon>Acari</taxon>
        <taxon>Parasitiformes</taxon>
        <taxon>Ixodida</taxon>
        <taxon>Ixodoidea</taxon>
        <taxon>Ixodidae</taxon>
        <taxon>Rhipicephalinae</taxon>
        <taxon>Rhipicephalus</taxon>
        <taxon>Rhipicephalus</taxon>
    </lineage>
</organism>
<comment type="caution">
    <text evidence="5">Lacks conserved residue(s) required for the propagation of feature annotation.</text>
</comment>
<dbReference type="EMBL" id="GFPF01004976">
    <property type="protein sequence ID" value="MAA16122.1"/>
    <property type="molecule type" value="Transcribed_RNA"/>
</dbReference>
<dbReference type="SUPFAM" id="SSF55486">
    <property type="entry name" value="Metalloproteases ('zincins'), catalytic domain"/>
    <property type="match status" value="1"/>
</dbReference>
<evidence type="ECO:0000259" key="6">
    <source>
        <dbReference type="PROSITE" id="PS50215"/>
    </source>
</evidence>